<evidence type="ECO:0000313" key="3">
    <source>
        <dbReference type="EMBL" id="ANO35237.1"/>
    </source>
</evidence>
<evidence type="ECO:0008006" key="5">
    <source>
        <dbReference type="Google" id="ProtNLM"/>
    </source>
</evidence>
<proteinExistence type="predicted"/>
<dbReference type="KEGG" id="vbr:A6E01_13960"/>
<evidence type="ECO:0000256" key="1">
    <source>
        <dbReference type="ARBA" id="ARBA00022729"/>
    </source>
</evidence>
<accession>A0AAN0XZ87</accession>
<gene>
    <name evidence="3" type="ORF">A6E01_13960</name>
</gene>
<keyword evidence="1 2" id="KW-0732">Signal</keyword>
<dbReference type="EMBL" id="CP016178">
    <property type="protein sequence ID" value="ANO35237.1"/>
    <property type="molecule type" value="Genomic_DNA"/>
</dbReference>
<dbReference type="Gene3D" id="2.40.160.40">
    <property type="entry name" value="monomeric porin ompg"/>
    <property type="match status" value="1"/>
</dbReference>
<dbReference type="RefSeq" id="WP_065211013.1">
    <property type="nucleotide sequence ID" value="NZ_CP016178.1"/>
</dbReference>
<dbReference type="Proteomes" id="UP000092018">
    <property type="component" value="Chromosome 2"/>
</dbReference>
<organism evidence="3 4">
    <name type="scientific">Vibrio breoganii</name>
    <dbReference type="NCBI Taxonomy" id="553239"/>
    <lineage>
        <taxon>Bacteria</taxon>
        <taxon>Pseudomonadati</taxon>
        <taxon>Pseudomonadota</taxon>
        <taxon>Gammaproteobacteria</taxon>
        <taxon>Vibrionales</taxon>
        <taxon>Vibrionaceae</taxon>
        <taxon>Vibrio</taxon>
    </lineage>
</organism>
<feature type="signal peptide" evidence="2">
    <location>
        <begin position="1"/>
        <end position="19"/>
    </location>
</feature>
<reference evidence="3 4" key="1">
    <citation type="submission" date="2016-06" db="EMBL/GenBank/DDBJ databases">
        <title>Adaptive Radiation by Waves of Gene Transfer Leads to Fine-Scale Resource Partitioning in Marine Microbes.</title>
        <authorList>
            <person name="Hehemann J.-H."/>
            <person name="Arevalo P."/>
            <person name="Datta M.S."/>
            <person name="Yu X."/>
            <person name="Corzett C."/>
            <person name="Henschel A."/>
            <person name="Preheim S.P."/>
            <person name="Timberlake S."/>
            <person name="Alm E.J."/>
            <person name="Polz M.F."/>
        </authorList>
    </citation>
    <scope>NUCLEOTIDE SEQUENCE [LARGE SCALE GENOMIC DNA]</scope>
    <source>
        <strain evidence="3 4">FF50</strain>
    </source>
</reference>
<dbReference type="AlphaFoldDB" id="A0AAN0XZ87"/>
<protein>
    <recommendedName>
        <fullName evidence="5">Porin</fullName>
    </recommendedName>
</protein>
<name>A0AAN0XZ87_9VIBR</name>
<evidence type="ECO:0000313" key="4">
    <source>
        <dbReference type="Proteomes" id="UP000092018"/>
    </source>
</evidence>
<evidence type="ECO:0000256" key="2">
    <source>
        <dbReference type="SAM" id="SignalP"/>
    </source>
</evidence>
<feature type="chain" id="PRO_5042875215" description="Porin" evidence="2">
    <location>
        <begin position="20"/>
        <end position="216"/>
    </location>
</feature>
<sequence length="216" mass="24448">MKRLLITIGLLFFSCAVYSNQTELQYYEPQLSFQVSQTGDSWVGTVSGTIQATEQVNISADIDSTGYLELGTGYGVMLGDFYTEAFISYGRADIIDIYSLGVFSGTALNESTIAFLSSSYEWRSSSVDIIDLGIEEWKNTIGVNYSPIDFIRIGYSFNYDRKITEGGYRTNQHVQLTMRPKWIQPYFKYIFGEHRSTPSSKVTSENSYEFGVNFSF</sequence>
<dbReference type="PROSITE" id="PS51257">
    <property type="entry name" value="PROKAR_LIPOPROTEIN"/>
    <property type="match status" value="1"/>
</dbReference>
<dbReference type="InterPro" id="IPR053713">
    <property type="entry name" value="Bact_OM_Channel_sf"/>
</dbReference>